<dbReference type="GO" id="GO:0004134">
    <property type="term" value="F:4-alpha-glucanotransferase activity"/>
    <property type="evidence" value="ECO:0007669"/>
    <property type="project" value="InterPro"/>
</dbReference>
<evidence type="ECO:0000259" key="2">
    <source>
        <dbReference type="Pfam" id="PF12439"/>
    </source>
</evidence>
<dbReference type="GO" id="GO:0005980">
    <property type="term" value="P:glycogen catabolic process"/>
    <property type="evidence" value="ECO:0007669"/>
    <property type="project" value="InterPro"/>
</dbReference>
<organism evidence="3 4">
    <name type="scientific">Breznakibacter xylanolyticus</name>
    <dbReference type="NCBI Taxonomy" id="990"/>
    <lineage>
        <taxon>Bacteria</taxon>
        <taxon>Pseudomonadati</taxon>
        <taxon>Bacteroidota</taxon>
        <taxon>Bacteroidia</taxon>
        <taxon>Marinilabiliales</taxon>
        <taxon>Marinilabiliaceae</taxon>
        <taxon>Breznakibacter</taxon>
    </lineage>
</organism>
<evidence type="ECO:0000259" key="1">
    <source>
        <dbReference type="Pfam" id="PF06202"/>
    </source>
</evidence>
<evidence type="ECO:0000313" key="4">
    <source>
        <dbReference type="Proteomes" id="UP000249239"/>
    </source>
</evidence>
<dbReference type="Pfam" id="PF06202">
    <property type="entry name" value="GDE_C"/>
    <property type="match status" value="1"/>
</dbReference>
<protein>
    <submittedName>
        <fullName evidence="3">Putative glycogen debranching enzyme</fullName>
    </submittedName>
</protein>
<dbReference type="InterPro" id="IPR012341">
    <property type="entry name" value="6hp_glycosidase-like_sf"/>
</dbReference>
<dbReference type="Proteomes" id="UP000249239">
    <property type="component" value="Unassembled WGS sequence"/>
</dbReference>
<dbReference type="OrthoDB" id="9761875at2"/>
<dbReference type="EMBL" id="QKZK01000001">
    <property type="protein sequence ID" value="PZX20590.1"/>
    <property type="molecule type" value="Genomic_DNA"/>
</dbReference>
<dbReference type="InterPro" id="IPR032790">
    <property type="entry name" value="GDE_C"/>
</dbReference>
<sequence length="646" mass="74174">MVYFQLDKSKLINLEYSLFREILRTNRSGSYASTTLVGCNTRKYHGLLVCPIEKFNNERHVLLSNLDVSVIQHDKVFNLGIHKYPGNHYEPKGHKYIRNLEIDSIPKVTYRVGGVVLSYELLMSENEEQVLMRYTLEEAHSATTLRFKPYVAFRSVHQLTRQNLLANTHFDTIGNGIKLCLYQDFPDLNLQISKENEYIPFPNWYRDIEYIKEWERGYDFQEDLYVPGYFEIPIEKGESIIFSASTAPVKTGGLKAKFTREAKKRIPRDTLLNNLLNAASQFLLINKGKTELVAGYHWYGSRLRDTLVALPGLFLFQKDLKPFHDVLDTTIAQIEADYLNGTSEELAAKFKDVDVPLWLFHTLQECKTLYDTKNIWATYGELLKKILDYYLNPKIPYIHIQDNGLIDARKQGVPLTWMNAMVQGNPVVPRAGMPVELNALWYNAICFSIYEAGLAKDNAFIKKWKPIAEKVGDAFINAYWNDQRGYLADCIDGHRKDWSIRCNQVFAAAFEFSPLSPEQKKSVIDIVKKELLTPKGLRTLSPSDANFRGVIEHEPFSRDLALHQGCVWPWLFGFFAETYLGLHKRGGLPFIKGIMEGFDEEMYDHCLGTIPEFFTGTPPHKGKGAVSMAWNVAAILKVIHLTEKYS</sequence>
<dbReference type="Gene3D" id="1.50.10.10">
    <property type="match status" value="1"/>
</dbReference>
<dbReference type="PANTHER" id="PTHR10569:SF2">
    <property type="entry name" value="GLYCOGEN DEBRANCHING ENZYME"/>
    <property type="match status" value="1"/>
</dbReference>
<feature type="domain" description="Glycogen debranching enzyme C-terminal" evidence="1">
    <location>
        <begin position="279"/>
        <end position="636"/>
    </location>
</feature>
<name>A0A2W7NL39_9BACT</name>
<evidence type="ECO:0000313" key="3">
    <source>
        <dbReference type="EMBL" id="PZX20590.1"/>
    </source>
</evidence>
<dbReference type="Pfam" id="PF12439">
    <property type="entry name" value="GDE_N"/>
    <property type="match status" value="1"/>
</dbReference>
<accession>A0A2W7NL39</accession>
<dbReference type="InterPro" id="IPR008928">
    <property type="entry name" value="6-hairpin_glycosidase_sf"/>
</dbReference>
<comment type="caution">
    <text evidence="3">The sequence shown here is derived from an EMBL/GenBank/DDBJ whole genome shotgun (WGS) entry which is preliminary data.</text>
</comment>
<gene>
    <name evidence="3" type="ORF">LX69_00010</name>
</gene>
<dbReference type="RefSeq" id="WP_111443771.1">
    <property type="nucleotide sequence ID" value="NZ_QKZK01000001.1"/>
</dbReference>
<proteinExistence type="predicted"/>
<dbReference type="SUPFAM" id="SSF48208">
    <property type="entry name" value="Six-hairpin glycosidases"/>
    <property type="match status" value="1"/>
</dbReference>
<keyword evidence="4" id="KW-1185">Reference proteome</keyword>
<feature type="domain" description="Glycogen debranching enzyme bacterial and archaeal type N-terminal" evidence="2">
    <location>
        <begin position="20"/>
        <end position="240"/>
    </location>
</feature>
<dbReference type="PANTHER" id="PTHR10569">
    <property type="entry name" value="GLYCOGEN DEBRANCHING ENZYME"/>
    <property type="match status" value="1"/>
</dbReference>
<dbReference type="InterPro" id="IPR024742">
    <property type="entry name" value="Glycogen_debranch_N"/>
</dbReference>
<reference evidence="3 4" key="1">
    <citation type="submission" date="2018-06" db="EMBL/GenBank/DDBJ databases">
        <title>Genomic Encyclopedia of Archaeal and Bacterial Type Strains, Phase II (KMG-II): from individual species to whole genera.</title>
        <authorList>
            <person name="Goeker M."/>
        </authorList>
    </citation>
    <scope>NUCLEOTIDE SEQUENCE [LARGE SCALE GENOMIC DNA]</scope>
    <source>
        <strain evidence="3 4">DSM 6779</strain>
    </source>
</reference>
<dbReference type="GO" id="GO:0004135">
    <property type="term" value="F:amylo-alpha-1,6-glucosidase activity"/>
    <property type="evidence" value="ECO:0007669"/>
    <property type="project" value="InterPro"/>
</dbReference>
<dbReference type="AlphaFoldDB" id="A0A2W7NL39"/>
<dbReference type="InterPro" id="IPR010401">
    <property type="entry name" value="AGL/Gdb1"/>
</dbReference>